<sequence length="218" mass="25378">LDQFSFVEREALMYHGYTLIDGQLRKYCKNLIKETEVTESSGREQNKLRVPPLFKRQAGDQNAEEMLENREAIKKILNAGSQSSFLLRAIRRYRLKAISVIALTWFIPLLLFFTLVYSHIDTFAEKWVQKMLGPWFDFLMPGWLGWILSHLKGYAAWPVTLKGLTVIITFLLLGYLLIFLTYLIMRRSVRSWDLATYRSMTGGSEPDVVWSKRDKAGQ</sequence>
<feature type="transmembrane region" description="Helical" evidence="1">
    <location>
        <begin position="163"/>
        <end position="185"/>
    </location>
</feature>
<gene>
    <name evidence="2" type="ORF">S12H4_43555</name>
</gene>
<keyword evidence="1" id="KW-0472">Membrane</keyword>
<evidence type="ECO:0000313" key="2">
    <source>
        <dbReference type="EMBL" id="GAJ08801.1"/>
    </source>
</evidence>
<evidence type="ECO:0000256" key="1">
    <source>
        <dbReference type="SAM" id="Phobius"/>
    </source>
</evidence>
<feature type="non-terminal residue" evidence="2">
    <location>
        <position position="1"/>
    </location>
</feature>
<reference evidence="2" key="1">
    <citation type="journal article" date="2014" name="Front. Microbiol.">
        <title>High frequency of phylogenetically diverse reductive dehalogenase-homologous genes in deep subseafloor sedimentary metagenomes.</title>
        <authorList>
            <person name="Kawai M."/>
            <person name="Futagami T."/>
            <person name="Toyoda A."/>
            <person name="Takaki Y."/>
            <person name="Nishi S."/>
            <person name="Hori S."/>
            <person name="Arai W."/>
            <person name="Tsubouchi T."/>
            <person name="Morono Y."/>
            <person name="Uchiyama I."/>
            <person name="Ito T."/>
            <person name="Fujiyama A."/>
            <person name="Inagaki F."/>
            <person name="Takami H."/>
        </authorList>
    </citation>
    <scope>NUCLEOTIDE SEQUENCE</scope>
    <source>
        <strain evidence="2">Expedition CK06-06</strain>
    </source>
</reference>
<dbReference type="EMBL" id="BARW01026741">
    <property type="protein sequence ID" value="GAJ08801.1"/>
    <property type="molecule type" value="Genomic_DNA"/>
</dbReference>
<accession>X1V810</accession>
<keyword evidence="1" id="KW-1133">Transmembrane helix</keyword>
<keyword evidence="1" id="KW-0812">Transmembrane</keyword>
<proteinExistence type="predicted"/>
<dbReference type="AlphaFoldDB" id="X1V810"/>
<feature type="transmembrane region" description="Helical" evidence="1">
    <location>
        <begin position="97"/>
        <end position="120"/>
    </location>
</feature>
<protein>
    <submittedName>
        <fullName evidence="2">Uncharacterized protein</fullName>
    </submittedName>
</protein>
<organism evidence="2">
    <name type="scientific">marine sediment metagenome</name>
    <dbReference type="NCBI Taxonomy" id="412755"/>
    <lineage>
        <taxon>unclassified sequences</taxon>
        <taxon>metagenomes</taxon>
        <taxon>ecological metagenomes</taxon>
    </lineage>
</organism>
<comment type="caution">
    <text evidence="2">The sequence shown here is derived from an EMBL/GenBank/DDBJ whole genome shotgun (WGS) entry which is preliminary data.</text>
</comment>
<name>X1V810_9ZZZZ</name>